<dbReference type="Pfam" id="PF00907">
    <property type="entry name" value="T-box"/>
    <property type="match status" value="1"/>
</dbReference>
<evidence type="ECO:0000256" key="1">
    <source>
        <dbReference type="ARBA" id="ARBA00004123"/>
    </source>
</evidence>
<evidence type="ECO:0000259" key="9">
    <source>
        <dbReference type="PROSITE" id="PS50252"/>
    </source>
</evidence>
<evidence type="ECO:0000256" key="3">
    <source>
        <dbReference type="ARBA" id="ARBA00023015"/>
    </source>
</evidence>
<dbReference type="Proteomes" id="UP001153712">
    <property type="component" value="Chromosome 9"/>
</dbReference>
<dbReference type="PANTHER" id="PTHR11267">
    <property type="entry name" value="T-BOX PROTEIN-RELATED"/>
    <property type="match status" value="1"/>
</dbReference>
<sequence>MAQHHILSAVESEISTGKEKGDATERDLSVTLDDRDLWVRFQCFTNEMIVTKSGRRMFPVIKVTAAGLDPKAMYTILLEFVQIDPHRWKYVNGEWVPGGKAEVPPSNPIYIHPESPNFGAHWMKEPISFAKVKLTNKSNGNGQIMLNSLHKYEPRVHLVRVGTEPRRVRTFPFPETQFIAVTAYQNEEVTSLKIKYNPFAKAFLDAKERPDNLYAQREYSNSYGQQQTQYHPQYGSWFLPHQTVYASSTQMSPPCQFRSSPTLKRQKSAPYTIQRQKSASVSPPSHVYTPPDHVQQQSLYSSTGPTYTSWPTMSTIQTQTPAGAGAVNCWSLASGSPPHHHQMASPSQSPSHQVYQHSPIASIANLSYPGYYADVSYQNPEYVPVVNTELSYTQIGLDRTTPVVYQSEVTTTQKDEYESGAVVDSSREERSSSSTPRQEWISMNHIQN</sequence>
<keyword evidence="3" id="KW-0805">Transcription regulation</keyword>
<dbReference type="GO" id="GO:0001707">
    <property type="term" value="P:mesoderm formation"/>
    <property type="evidence" value="ECO:0007669"/>
    <property type="project" value="TreeGrafter"/>
</dbReference>
<dbReference type="PROSITE" id="PS50252">
    <property type="entry name" value="TBOX_3"/>
    <property type="match status" value="1"/>
</dbReference>
<dbReference type="FunFam" id="2.60.40.820:FF:000002">
    <property type="entry name" value="T-box transcription factor Brachyury"/>
    <property type="match status" value="1"/>
</dbReference>
<evidence type="ECO:0000256" key="5">
    <source>
        <dbReference type="ARBA" id="ARBA00023163"/>
    </source>
</evidence>
<evidence type="ECO:0000256" key="4">
    <source>
        <dbReference type="ARBA" id="ARBA00023125"/>
    </source>
</evidence>
<evidence type="ECO:0000256" key="7">
    <source>
        <dbReference type="PROSITE-ProRule" id="PRU00201"/>
    </source>
</evidence>
<comment type="caution">
    <text evidence="7">Lacks conserved residue(s) required for the propagation of feature annotation.</text>
</comment>
<dbReference type="PRINTS" id="PR00937">
    <property type="entry name" value="TBOX"/>
</dbReference>
<reference evidence="10" key="1">
    <citation type="submission" date="2022-01" db="EMBL/GenBank/DDBJ databases">
        <authorList>
            <person name="King R."/>
        </authorList>
    </citation>
    <scope>NUCLEOTIDE SEQUENCE</scope>
</reference>
<feature type="region of interest" description="Disordered" evidence="8">
    <location>
        <begin position="255"/>
        <end position="299"/>
    </location>
</feature>
<dbReference type="GO" id="GO:0001708">
    <property type="term" value="P:cell fate specification"/>
    <property type="evidence" value="ECO:0007669"/>
    <property type="project" value="TreeGrafter"/>
</dbReference>
<dbReference type="GO" id="GO:0005634">
    <property type="term" value="C:nucleus"/>
    <property type="evidence" value="ECO:0007669"/>
    <property type="project" value="UniProtKB-SubCell"/>
</dbReference>
<keyword evidence="6 7" id="KW-0539">Nucleus</keyword>
<dbReference type="PRINTS" id="PR00938">
    <property type="entry name" value="BRACHYURY"/>
</dbReference>
<dbReference type="OrthoDB" id="7442607at2759"/>
<dbReference type="InterPro" id="IPR036960">
    <property type="entry name" value="T-box_sf"/>
</dbReference>
<keyword evidence="2" id="KW-0217">Developmental protein</keyword>
<comment type="subcellular location">
    <subcellularLocation>
        <location evidence="1 7">Nucleus</location>
    </subcellularLocation>
</comment>
<dbReference type="InterPro" id="IPR002070">
    <property type="entry name" value="TF_Brachyury"/>
</dbReference>
<keyword evidence="11" id="KW-1185">Reference proteome</keyword>
<dbReference type="PROSITE" id="PS01283">
    <property type="entry name" value="TBOX_1"/>
    <property type="match status" value="1"/>
</dbReference>
<dbReference type="GO" id="GO:0045893">
    <property type="term" value="P:positive regulation of DNA-templated transcription"/>
    <property type="evidence" value="ECO:0007669"/>
    <property type="project" value="InterPro"/>
</dbReference>
<evidence type="ECO:0000256" key="6">
    <source>
        <dbReference type="ARBA" id="ARBA00023242"/>
    </source>
</evidence>
<organism evidence="10 11">
    <name type="scientific">Phyllotreta striolata</name>
    <name type="common">Striped flea beetle</name>
    <name type="synonym">Crioceris striolata</name>
    <dbReference type="NCBI Taxonomy" id="444603"/>
    <lineage>
        <taxon>Eukaryota</taxon>
        <taxon>Metazoa</taxon>
        <taxon>Ecdysozoa</taxon>
        <taxon>Arthropoda</taxon>
        <taxon>Hexapoda</taxon>
        <taxon>Insecta</taxon>
        <taxon>Pterygota</taxon>
        <taxon>Neoptera</taxon>
        <taxon>Endopterygota</taxon>
        <taxon>Coleoptera</taxon>
        <taxon>Polyphaga</taxon>
        <taxon>Cucujiformia</taxon>
        <taxon>Chrysomeloidea</taxon>
        <taxon>Chrysomelidae</taxon>
        <taxon>Galerucinae</taxon>
        <taxon>Alticini</taxon>
        <taxon>Phyllotreta</taxon>
    </lineage>
</organism>
<evidence type="ECO:0000256" key="2">
    <source>
        <dbReference type="ARBA" id="ARBA00022473"/>
    </source>
</evidence>
<dbReference type="AlphaFoldDB" id="A0A9N9TTU4"/>
<feature type="compositionally biased region" description="Polar residues" evidence="8">
    <location>
        <begin position="255"/>
        <end position="283"/>
    </location>
</feature>
<evidence type="ECO:0000313" key="10">
    <source>
        <dbReference type="EMBL" id="CAG9865000.1"/>
    </source>
</evidence>
<dbReference type="GO" id="GO:0000785">
    <property type="term" value="C:chromatin"/>
    <property type="evidence" value="ECO:0007669"/>
    <property type="project" value="TreeGrafter"/>
</dbReference>
<dbReference type="InterPro" id="IPR008967">
    <property type="entry name" value="p53-like_TF_DNA-bd_sf"/>
</dbReference>
<keyword evidence="5" id="KW-0804">Transcription</keyword>
<feature type="region of interest" description="Disordered" evidence="8">
    <location>
        <begin position="414"/>
        <end position="448"/>
    </location>
</feature>
<keyword evidence="4 7" id="KW-0238">DNA-binding</keyword>
<evidence type="ECO:0000256" key="8">
    <source>
        <dbReference type="SAM" id="MobiDB-lite"/>
    </source>
</evidence>
<dbReference type="CDD" id="cd20192">
    <property type="entry name" value="T-box_TBXT_TBX19-like"/>
    <property type="match status" value="1"/>
</dbReference>
<dbReference type="InterPro" id="IPR018186">
    <property type="entry name" value="TF_T-box_CS"/>
</dbReference>
<dbReference type="PROSITE" id="PS01264">
    <property type="entry name" value="TBOX_2"/>
    <property type="match status" value="1"/>
</dbReference>
<proteinExistence type="predicted"/>
<dbReference type="SMART" id="SM00425">
    <property type="entry name" value="TBOX"/>
    <property type="match status" value="1"/>
</dbReference>
<feature type="domain" description="T-box" evidence="9">
    <location>
        <begin position="32"/>
        <end position="205"/>
    </location>
</feature>
<dbReference type="EMBL" id="OU900102">
    <property type="protein sequence ID" value="CAG9865000.1"/>
    <property type="molecule type" value="Genomic_DNA"/>
</dbReference>
<evidence type="ECO:0000313" key="11">
    <source>
        <dbReference type="Proteomes" id="UP001153712"/>
    </source>
</evidence>
<name>A0A9N9TTU4_PHYSR</name>
<dbReference type="PANTHER" id="PTHR11267:SF106">
    <property type="entry name" value="T-RELATED PROTEIN"/>
    <property type="match status" value="1"/>
</dbReference>
<gene>
    <name evidence="10" type="ORF">PHYEVI_LOCUS11246</name>
</gene>
<dbReference type="GO" id="GO:0000981">
    <property type="term" value="F:DNA-binding transcription factor activity, RNA polymerase II-specific"/>
    <property type="evidence" value="ECO:0007669"/>
    <property type="project" value="TreeGrafter"/>
</dbReference>
<dbReference type="GO" id="GO:0000978">
    <property type="term" value="F:RNA polymerase II cis-regulatory region sequence-specific DNA binding"/>
    <property type="evidence" value="ECO:0007669"/>
    <property type="project" value="InterPro"/>
</dbReference>
<accession>A0A9N9TTU4</accession>
<dbReference type="InterPro" id="IPR001699">
    <property type="entry name" value="TF_T-box"/>
</dbReference>
<protein>
    <recommendedName>
        <fullName evidence="9">T-box domain-containing protein</fullName>
    </recommendedName>
</protein>
<dbReference type="InterPro" id="IPR046360">
    <property type="entry name" value="T-box_DNA-bd"/>
</dbReference>
<dbReference type="SUPFAM" id="SSF49417">
    <property type="entry name" value="p53-like transcription factors"/>
    <property type="match status" value="1"/>
</dbReference>
<dbReference type="Gene3D" id="2.60.40.820">
    <property type="entry name" value="Transcription factor, T-box"/>
    <property type="match status" value="1"/>
</dbReference>
<dbReference type="GO" id="GO:0003007">
    <property type="term" value="P:heart morphogenesis"/>
    <property type="evidence" value="ECO:0007669"/>
    <property type="project" value="TreeGrafter"/>
</dbReference>